<proteinExistence type="predicted"/>
<keyword evidence="3" id="KW-1185">Reference proteome</keyword>
<gene>
    <name evidence="2" type="ORF">NW762_000876</name>
</gene>
<dbReference type="Proteomes" id="UP001152049">
    <property type="component" value="Unassembled WGS sequence"/>
</dbReference>
<reference evidence="2" key="1">
    <citation type="submission" date="2022-09" db="EMBL/GenBank/DDBJ databases">
        <title>Fusarium specimens isolated from Avocado Roots.</title>
        <authorList>
            <person name="Stajich J."/>
            <person name="Roper C."/>
            <person name="Heimlech-Rivalta G."/>
        </authorList>
    </citation>
    <scope>NUCLEOTIDE SEQUENCE</scope>
    <source>
        <strain evidence="2">CF00136</strain>
    </source>
</reference>
<sequence length="454" mass="51142">MSSPFLEKIRSAYPSRQAIMGFLNNDGTNLAASDSANSESLTSEPEIVEPEAILPATREPPVSTPESTISYHTARGPTTEEASISECATNEPKARELANTETSSYQPAICQPSITITEPMASEPEKPAIRFDPNGDLRLEIGKDPVRYMIVDSRALCRCSGKLQTMLTQSSKENDDCSMWTVSLPGDDPAPFALLLNLIHARFEKIPAQVSVNQLYGVCILTNKYEMTEVLRPVAERWYKGIQRPEISELFFKMLFVAWELGFAEDMSQMTGQIVYNCWLDEDNQLAIGNSWQNLTEIEALQRVPILDCIEEHRSLALEVCWEECQKLSETVLSFSVEGSWCESHTQRDVYLMLGRMMSKAEREGIIDLFSPLSIFEFCQSLRLSLSELETKIRAVADFVDVCGWCSGVFEMVDEIRSQCRRTEDPLYLHHLEALKAQAAKVEMVPWVSDSDQE</sequence>
<organism evidence="2 3">
    <name type="scientific">Fusarium torreyae</name>
    <dbReference type="NCBI Taxonomy" id="1237075"/>
    <lineage>
        <taxon>Eukaryota</taxon>
        <taxon>Fungi</taxon>
        <taxon>Dikarya</taxon>
        <taxon>Ascomycota</taxon>
        <taxon>Pezizomycotina</taxon>
        <taxon>Sordariomycetes</taxon>
        <taxon>Hypocreomycetidae</taxon>
        <taxon>Hypocreales</taxon>
        <taxon>Nectriaceae</taxon>
        <taxon>Fusarium</taxon>
    </lineage>
</organism>
<evidence type="ECO:0000313" key="3">
    <source>
        <dbReference type="Proteomes" id="UP001152049"/>
    </source>
</evidence>
<evidence type="ECO:0000256" key="1">
    <source>
        <dbReference type="SAM" id="MobiDB-lite"/>
    </source>
</evidence>
<evidence type="ECO:0008006" key="4">
    <source>
        <dbReference type="Google" id="ProtNLM"/>
    </source>
</evidence>
<evidence type="ECO:0000313" key="2">
    <source>
        <dbReference type="EMBL" id="KAJ4272165.1"/>
    </source>
</evidence>
<feature type="region of interest" description="Disordered" evidence="1">
    <location>
        <begin position="26"/>
        <end position="82"/>
    </location>
</feature>
<accession>A0A9W8VQR6</accession>
<dbReference type="EMBL" id="JAOQAZ010000001">
    <property type="protein sequence ID" value="KAJ4272165.1"/>
    <property type="molecule type" value="Genomic_DNA"/>
</dbReference>
<feature type="compositionally biased region" description="Polar residues" evidence="1">
    <location>
        <begin position="26"/>
        <end position="43"/>
    </location>
</feature>
<comment type="caution">
    <text evidence="2">The sequence shown here is derived from an EMBL/GenBank/DDBJ whole genome shotgun (WGS) entry which is preliminary data.</text>
</comment>
<name>A0A9W8VQR6_9HYPO</name>
<protein>
    <recommendedName>
        <fullName evidence="4">BTB domain-containing protein</fullName>
    </recommendedName>
</protein>
<dbReference type="OrthoDB" id="5275938at2759"/>
<dbReference type="AlphaFoldDB" id="A0A9W8VQR6"/>